<keyword evidence="2" id="KW-1185">Reference proteome</keyword>
<dbReference type="EMBL" id="CP082904">
    <property type="protein sequence ID" value="UQY42834.1"/>
    <property type="molecule type" value="Genomic_DNA"/>
</dbReference>
<accession>A0ABY4R4A0</accession>
<gene>
    <name evidence="1" type="ORF">K6958_13000</name>
</gene>
<dbReference type="Proteomes" id="UP001056635">
    <property type="component" value="Chromosome"/>
</dbReference>
<dbReference type="RefSeq" id="WP_249891487.1">
    <property type="nucleotide sequence ID" value="NZ_CP082904.1"/>
</dbReference>
<proteinExistence type="predicted"/>
<dbReference type="Pfam" id="PF16277">
    <property type="entry name" value="DUF4926"/>
    <property type="match status" value="1"/>
</dbReference>
<protein>
    <submittedName>
        <fullName evidence="1">DUF4926 domain-containing protein</fullName>
    </submittedName>
</protein>
<name>A0ABY4R4A0_9GAMM</name>
<dbReference type="InterPro" id="IPR032568">
    <property type="entry name" value="DUF4926"/>
</dbReference>
<reference evidence="1" key="1">
    <citation type="submission" date="2021-09" db="EMBL/GenBank/DDBJ databases">
        <title>First case of bloodstream infection caused by Mixta hanseatica sp. nov., a member of the Erwiniaceae family.</title>
        <authorList>
            <person name="Both A."/>
            <person name="Huang J."/>
            <person name="Wenzel P."/>
            <person name="Aepfelbacher M."/>
            <person name="Rohde H."/>
            <person name="Christner M."/>
            <person name="Hentschke M."/>
        </authorList>
    </citation>
    <scope>NUCLEOTIDE SEQUENCE</scope>
    <source>
        <strain evidence="1">X22927</strain>
    </source>
</reference>
<evidence type="ECO:0000313" key="2">
    <source>
        <dbReference type="Proteomes" id="UP001056635"/>
    </source>
</evidence>
<sequence length="64" mass="7187">MNLSPFDIIFLNENMPELGLVKGQKGVILDVYNSPSLAYEVEFCDKEGKTLLCLALSPEQLRQN</sequence>
<evidence type="ECO:0000313" key="1">
    <source>
        <dbReference type="EMBL" id="UQY42834.1"/>
    </source>
</evidence>
<organism evidence="1 2">
    <name type="scientific">Mixta hanseatica</name>
    <dbReference type="NCBI Taxonomy" id="2872648"/>
    <lineage>
        <taxon>Bacteria</taxon>
        <taxon>Pseudomonadati</taxon>
        <taxon>Pseudomonadota</taxon>
        <taxon>Gammaproteobacteria</taxon>
        <taxon>Enterobacterales</taxon>
        <taxon>Erwiniaceae</taxon>
        <taxon>Mixta</taxon>
    </lineage>
</organism>